<proteinExistence type="predicted"/>
<keyword evidence="2" id="KW-0732">Signal</keyword>
<evidence type="ECO:0000313" key="4">
    <source>
        <dbReference type="Proteomes" id="UP000193922"/>
    </source>
</evidence>
<dbReference type="RefSeq" id="XP_040741002.1">
    <property type="nucleotide sequence ID" value="XM_040891758.1"/>
</dbReference>
<feature type="signal peptide" evidence="2">
    <location>
        <begin position="1"/>
        <end position="18"/>
    </location>
</feature>
<dbReference type="OrthoDB" id="5574970at2759"/>
<protein>
    <submittedName>
        <fullName evidence="3">Uncharacterized protein</fullName>
    </submittedName>
</protein>
<feature type="region of interest" description="Disordered" evidence="1">
    <location>
        <begin position="224"/>
        <end position="244"/>
    </location>
</feature>
<reference evidence="3 4" key="1">
    <citation type="submission" date="2016-07" db="EMBL/GenBank/DDBJ databases">
        <title>Pervasive Adenine N6-methylation of Active Genes in Fungi.</title>
        <authorList>
            <consortium name="DOE Joint Genome Institute"/>
            <person name="Mondo S.J."/>
            <person name="Dannebaum R.O."/>
            <person name="Kuo R.C."/>
            <person name="Labutti K."/>
            <person name="Haridas S."/>
            <person name="Kuo A."/>
            <person name="Salamov A."/>
            <person name="Ahrendt S.R."/>
            <person name="Lipzen A."/>
            <person name="Sullivan W."/>
            <person name="Andreopoulos W.B."/>
            <person name="Clum A."/>
            <person name="Lindquist E."/>
            <person name="Daum C."/>
            <person name="Ramamoorthy G.K."/>
            <person name="Gryganskyi A."/>
            <person name="Culley D."/>
            <person name="Magnuson J.K."/>
            <person name="James T.Y."/>
            <person name="O'Malley M.A."/>
            <person name="Stajich J.E."/>
            <person name="Spatafora J.W."/>
            <person name="Visel A."/>
            <person name="Grigoriev I.V."/>
        </authorList>
    </citation>
    <scope>NUCLEOTIDE SEQUENCE [LARGE SCALE GENOMIC DNA]</scope>
    <source>
        <strain evidence="3 4">ATCC 12442</strain>
    </source>
</reference>
<accession>A0A1Y1W0P6</accession>
<keyword evidence="4" id="KW-1185">Reference proteome</keyword>
<gene>
    <name evidence="3" type="ORF">DL89DRAFT_51632</name>
</gene>
<dbReference type="AlphaFoldDB" id="A0A1Y1W0P6"/>
<name>A0A1Y1W0P6_9FUNG</name>
<dbReference type="EMBL" id="MCFD01000013">
    <property type="protein sequence ID" value="ORX67080.1"/>
    <property type="molecule type" value="Genomic_DNA"/>
</dbReference>
<dbReference type="Proteomes" id="UP000193922">
    <property type="component" value="Unassembled WGS sequence"/>
</dbReference>
<dbReference type="GeneID" id="63808406"/>
<feature type="chain" id="PRO_5013254299" evidence="2">
    <location>
        <begin position="19"/>
        <end position="385"/>
    </location>
</feature>
<evidence type="ECO:0000256" key="2">
    <source>
        <dbReference type="SAM" id="SignalP"/>
    </source>
</evidence>
<comment type="caution">
    <text evidence="3">The sequence shown here is derived from an EMBL/GenBank/DDBJ whole genome shotgun (WGS) entry which is preliminary data.</text>
</comment>
<evidence type="ECO:0000256" key="1">
    <source>
        <dbReference type="SAM" id="MobiDB-lite"/>
    </source>
</evidence>
<organism evidence="3 4">
    <name type="scientific">Linderina pennispora</name>
    <dbReference type="NCBI Taxonomy" id="61395"/>
    <lineage>
        <taxon>Eukaryota</taxon>
        <taxon>Fungi</taxon>
        <taxon>Fungi incertae sedis</taxon>
        <taxon>Zoopagomycota</taxon>
        <taxon>Kickxellomycotina</taxon>
        <taxon>Kickxellomycetes</taxon>
        <taxon>Kickxellales</taxon>
        <taxon>Kickxellaceae</taxon>
        <taxon>Linderina</taxon>
    </lineage>
</organism>
<evidence type="ECO:0000313" key="3">
    <source>
        <dbReference type="EMBL" id="ORX67080.1"/>
    </source>
</evidence>
<sequence length="385" mass="41959">MLVKVATSVLCYAAIASAQHRWNGRAGISTKTPSIEPATANTAAPAVSIISAPKTTHAPLPAVETTPVSPNAPADAPIPTLPAAPDNMFPDYRPYYGGGYHYPDPVTNTLRTEIFSTSDLNPLAQYESRDVTEISTIVIHPAVPTSWAASDLPPISYPSKPAGLNDDEHPETQQSMLAKRQYFTPTTYTNYHSVDYTKTEVVGPISVSTQIDIVNAHHETTIVPPGANIADPPSSTSKQAVPRPPIRKGVLEPQELRKRWYGFESTITNWISHATYSTVIVGSPVMIEERTNTEYWDQAVSPPSLFATPPSSLAVTLSQPTPTKPNRVKRYYGDSTVTNSVYDVTRVSKVLDKDISTVTYIVNDSVVTTIVNPVHSSSNYYPYYP</sequence>